<keyword evidence="1" id="KW-0472">Membrane</keyword>
<evidence type="ECO:0000313" key="2">
    <source>
        <dbReference type="EMBL" id="SCY65839.1"/>
    </source>
</evidence>
<keyword evidence="3" id="KW-1185">Reference proteome</keyword>
<keyword evidence="1" id="KW-0812">Transmembrane</keyword>
<reference evidence="2 3" key="1">
    <citation type="submission" date="2016-10" db="EMBL/GenBank/DDBJ databases">
        <authorList>
            <person name="de Groot N.N."/>
        </authorList>
    </citation>
    <scope>NUCLEOTIDE SEQUENCE [LARGE SCALE GENOMIC DNA]</scope>
    <source>
        <strain evidence="2 3">CGMCC 1.8925</strain>
    </source>
</reference>
<keyword evidence="1" id="KW-1133">Transmembrane helix</keyword>
<feature type="transmembrane region" description="Helical" evidence="1">
    <location>
        <begin position="62"/>
        <end position="79"/>
    </location>
</feature>
<proteinExistence type="predicted"/>
<dbReference type="AlphaFoldDB" id="A0A1G5HQX1"/>
<evidence type="ECO:0000313" key="3">
    <source>
        <dbReference type="Proteomes" id="UP000199502"/>
    </source>
</evidence>
<dbReference type="EMBL" id="FMVT01000007">
    <property type="protein sequence ID" value="SCY65839.1"/>
    <property type="molecule type" value="Genomic_DNA"/>
</dbReference>
<evidence type="ECO:0000256" key="1">
    <source>
        <dbReference type="SAM" id="Phobius"/>
    </source>
</evidence>
<dbReference type="Proteomes" id="UP000199502">
    <property type="component" value="Unassembled WGS sequence"/>
</dbReference>
<accession>A0A1G5HQX1</accession>
<feature type="transmembrane region" description="Helical" evidence="1">
    <location>
        <begin position="12"/>
        <end position="32"/>
    </location>
</feature>
<protein>
    <submittedName>
        <fullName evidence="2">Uncharacterized protein</fullName>
    </submittedName>
</protein>
<organism evidence="2 3">
    <name type="scientific">Paracoccus tibetensis</name>
    <dbReference type="NCBI Taxonomy" id="336292"/>
    <lineage>
        <taxon>Bacteria</taxon>
        <taxon>Pseudomonadati</taxon>
        <taxon>Pseudomonadota</taxon>
        <taxon>Alphaproteobacteria</taxon>
        <taxon>Rhodobacterales</taxon>
        <taxon>Paracoccaceae</taxon>
        <taxon>Paracoccus</taxon>
    </lineage>
</organism>
<gene>
    <name evidence="2" type="ORF">SAMN05660710_02235</name>
</gene>
<name>A0A1G5HQX1_9RHOB</name>
<sequence length="114" mass="11248">MMKDIPKTKIAGGIAVLGALLIAFSPMLSTLYGGRAGLAVAVGLVGIAIAAKALFRPSSIDALLMIGAGAAAVLLAVVIGGATLWVLLPGAAAMLGAGLWLRLDHTGDTRLGAS</sequence>
<dbReference type="RefSeq" id="WP_090744083.1">
    <property type="nucleotide sequence ID" value="NZ_FMVT01000007.1"/>
</dbReference>
<feature type="transmembrane region" description="Helical" evidence="1">
    <location>
        <begin position="38"/>
        <end position="55"/>
    </location>
</feature>